<keyword evidence="3" id="KW-1185">Reference proteome</keyword>
<keyword evidence="1" id="KW-0732">Signal</keyword>
<organism evidence="2 3">
    <name type="scientific">Acuticoccus mangrovi</name>
    <dbReference type="NCBI Taxonomy" id="2796142"/>
    <lineage>
        <taxon>Bacteria</taxon>
        <taxon>Pseudomonadati</taxon>
        <taxon>Pseudomonadota</taxon>
        <taxon>Alphaproteobacteria</taxon>
        <taxon>Hyphomicrobiales</taxon>
        <taxon>Amorphaceae</taxon>
        <taxon>Acuticoccus</taxon>
    </lineage>
</organism>
<evidence type="ECO:0000256" key="1">
    <source>
        <dbReference type="SAM" id="SignalP"/>
    </source>
</evidence>
<comment type="caution">
    <text evidence="2">The sequence shown here is derived from an EMBL/GenBank/DDBJ whole genome shotgun (WGS) entry which is preliminary data.</text>
</comment>
<dbReference type="EMBL" id="JAEKJA010000012">
    <property type="protein sequence ID" value="MBJ3777004.1"/>
    <property type="molecule type" value="Genomic_DNA"/>
</dbReference>
<proteinExistence type="predicted"/>
<evidence type="ECO:0000313" key="3">
    <source>
        <dbReference type="Proteomes" id="UP000609531"/>
    </source>
</evidence>
<dbReference type="AlphaFoldDB" id="A0A934IHV9"/>
<feature type="signal peptide" evidence="1">
    <location>
        <begin position="1"/>
        <end position="27"/>
    </location>
</feature>
<feature type="chain" id="PRO_5036836992" evidence="1">
    <location>
        <begin position="28"/>
        <end position="188"/>
    </location>
</feature>
<protein>
    <submittedName>
        <fullName evidence="2">DUF3299 domain-containing protein</fullName>
    </submittedName>
</protein>
<dbReference type="RefSeq" id="WP_198882908.1">
    <property type="nucleotide sequence ID" value="NZ_JAEKJA010000012.1"/>
</dbReference>
<accession>A0A934IHV9</accession>
<dbReference type="Pfam" id="PF11736">
    <property type="entry name" value="DUF3299"/>
    <property type="match status" value="1"/>
</dbReference>
<dbReference type="Gene3D" id="2.40.50.870">
    <property type="entry name" value="Protein of unknown function (DUF3299)"/>
    <property type="match status" value="1"/>
</dbReference>
<evidence type="ECO:0000313" key="2">
    <source>
        <dbReference type="EMBL" id="MBJ3777004.1"/>
    </source>
</evidence>
<dbReference type="Proteomes" id="UP000609531">
    <property type="component" value="Unassembled WGS sequence"/>
</dbReference>
<dbReference type="InterPro" id="IPR021727">
    <property type="entry name" value="DUF3299"/>
</dbReference>
<sequence>MKRLALLALVVSAAPFLANLGPVPALAASATVEIDWRDLIPPRKALDPFDEMKSRLSQPDKFFAETTQPTETPRGIVQHGQLTTALQGSDVVTRFNGQTVKLSGFVIPLDYSGLGVTSFMLVPFVGACIHVPPPPPNQLVFVTTETPFEVQGLFEPVTVTGEFNTATTSTELAEVGYVMTAKRVDPFE</sequence>
<gene>
    <name evidence="2" type="ORF">JCR33_14955</name>
</gene>
<reference evidence="2" key="1">
    <citation type="submission" date="2020-12" db="EMBL/GenBank/DDBJ databases">
        <title>Bacterial taxonomy.</title>
        <authorList>
            <person name="Pan X."/>
        </authorList>
    </citation>
    <scope>NUCLEOTIDE SEQUENCE</scope>
    <source>
        <strain evidence="2">B2012</strain>
    </source>
</reference>
<name>A0A934IHV9_9HYPH</name>